<feature type="compositionally biased region" description="Polar residues" evidence="17">
    <location>
        <begin position="773"/>
        <end position="785"/>
    </location>
</feature>
<dbReference type="Gene3D" id="3.30.160.60">
    <property type="entry name" value="Classic Zinc Finger"/>
    <property type="match status" value="1"/>
</dbReference>
<evidence type="ECO:0000313" key="21">
    <source>
        <dbReference type="Proteomes" id="UP001159405"/>
    </source>
</evidence>
<dbReference type="PANTHER" id="PTHR12271">
    <property type="entry name" value="POLY A POLYMERASE CID PAP -RELATED"/>
    <property type="match status" value="1"/>
</dbReference>
<keyword evidence="21" id="KW-1185">Reference proteome</keyword>
<feature type="repeat" description="NHL" evidence="15">
    <location>
        <begin position="420"/>
        <end position="451"/>
    </location>
</feature>
<comment type="caution">
    <text evidence="20">The sequence shown here is derived from an EMBL/GenBank/DDBJ whole genome shotgun (WGS) entry which is preliminary data.</text>
</comment>
<keyword evidence="16" id="KW-0175">Coiled coil</keyword>
<organism evidence="20 21">
    <name type="scientific">Porites lobata</name>
    <dbReference type="NCBI Taxonomy" id="104759"/>
    <lineage>
        <taxon>Eukaryota</taxon>
        <taxon>Metazoa</taxon>
        <taxon>Cnidaria</taxon>
        <taxon>Anthozoa</taxon>
        <taxon>Hexacorallia</taxon>
        <taxon>Scleractinia</taxon>
        <taxon>Fungiina</taxon>
        <taxon>Poritidae</taxon>
        <taxon>Porites</taxon>
    </lineage>
</organism>
<dbReference type="InterPro" id="IPR017907">
    <property type="entry name" value="Znf_RING_CS"/>
</dbReference>
<keyword evidence="4" id="KW-0963">Cytoplasm</keyword>
<dbReference type="CDD" id="cd05402">
    <property type="entry name" value="NT_PAP_TUTase"/>
    <property type="match status" value="1"/>
</dbReference>
<dbReference type="PROSITE" id="PS50089">
    <property type="entry name" value="ZF_RING_2"/>
    <property type="match status" value="1"/>
</dbReference>
<feature type="repeat" description="NHL" evidence="15">
    <location>
        <begin position="455"/>
        <end position="498"/>
    </location>
</feature>
<evidence type="ECO:0000256" key="15">
    <source>
        <dbReference type="PROSITE-ProRule" id="PRU00504"/>
    </source>
</evidence>
<keyword evidence="9 14" id="KW-0863">Zinc-finger</keyword>
<evidence type="ECO:0000259" key="18">
    <source>
        <dbReference type="PROSITE" id="PS50089"/>
    </source>
</evidence>
<keyword evidence="5" id="KW-0597">Phosphoprotein</keyword>
<sequence length="1175" mass="132200">MDIKTLLDNLHDEVSCSVCMCTFTDPKQLPCLHSFCLHCLNGIQRTSGVHDKITCPECRGQFQIPGSGNPSELPANFPINSLLDVLAIKECSTANVKCGNCNKRSAQTLYCFQCCSFWCEECILAHNIIRINKEHRTLALKDFKDQDIEAVLKRPAFCQKKRHEKEELKFFCKDCKVASCNTCVVTLHEGHGKMLLEEATDARKTQINSMTQSLIEKAQEKRKDLEQLNQKRTDITLQVADFKSQVQAHVDQVIAIIEERKQDVFDAVDNQAKKSLKSLSQKKDEVQNQVELIESAIEQTKALVKRSFSTEILGFSETFDAVLQEQGTQGNRDVECIPRFSFTKSEKLINVLKSEGIGNMKIVSSETKAQQSRTKGKESSKVIAGNKGAKVGDSSPLEAQVQTRRFRSVLSFGRQGEPVGMLNYPSGVAVNDQEIAVTDWFNNRVSVFSSDGTHLRSFGREGENNGEFQGPEGIAFDSHGNIVVADCDNDRVQVFDRNGKFLSKFGEEGGRDHQLSCPEGLSINGNGDIIVADRGNKLIKIFSSSGKFLRKFGEAGSLVNPYHCIQQGQYFIVSDYSDHSIKMFNLEGKFAARFGKRGKKDGGFSGPCYLSVNKEGLLMVCDAGNDRVQVKNVTREMAGEYERMYFSNYSPSVVAPVFSDINRYLPEPGIDTVFSPLKRRYPKPVDLPSVHKPKNKNQAKHLTSTDVSRYLPVPDDDVFFSPRKRRFPKPVDMHLIQRRKNHNNQSKHFTESSSTAKSPTTSGKPSSEHETSLKVNVQRTLSVSSGDALYDNSELHLKRPPKRRHHSNMTPGSQDDIPVEAKKAKRSYSNSATNTARFLRFHPFDAEPPVFTPNTLSVEIEEECKKCLQTTTTLEKKLRLKSFLEETLSPIYPGCSLHLCGSSSNGFGSDSSDADFCFQLRHMRQSNNRREALPVLRQLQRLLNNDPTYSFLSECQVIPASVPILKFVDNISGCECDININNTVGVRNTHLLRAYCVVDSRVKPIVMLVKKWAKTHGINDASQGTLSSYALTLMVIHYLQGVCKPAVVPVLQRQYPKVFKYHGDVSELEDPFKHISGNKSENKQSLGELFIGFFKYYAVDYSWDQEYISVAKGAAYPRYQRMWQRKHICIEEPFDGNNVAKSVCSLESFNKIQMKFRLAWHTLKISPSLESIKVT</sequence>
<dbReference type="PROSITE" id="PS51125">
    <property type="entry name" value="NHL"/>
    <property type="match status" value="3"/>
</dbReference>
<dbReference type="SUPFAM" id="SSF63829">
    <property type="entry name" value="Calcium-dependent phosphotriesterase"/>
    <property type="match status" value="1"/>
</dbReference>
<feature type="region of interest" description="Disordered" evidence="17">
    <location>
        <begin position="682"/>
        <end position="707"/>
    </location>
</feature>
<feature type="domain" description="RING-type" evidence="18">
    <location>
        <begin position="16"/>
        <end position="59"/>
    </location>
</feature>
<feature type="compositionally biased region" description="Polar residues" evidence="17">
    <location>
        <begin position="743"/>
        <end position="765"/>
    </location>
</feature>
<keyword evidence="12" id="KW-0460">Magnesium</keyword>
<dbReference type="InterPro" id="IPR054708">
    <property type="entry name" value="MTPAP-like_central"/>
</dbReference>
<dbReference type="Proteomes" id="UP001159405">
    <property type="component" value="Unassembled WGS sequence"/>
</dbReference>
<dbReference type="Gene3D" id="2.120.10.30">
    <property type="entry name" value="TolB, C-terminal domain"/>
    <property type="match status" value="2"/>
</dbReference>
<dbReference type="CDD" id="cd05819">
    <property type="entry name" value="NHL"/>
    <property type="match status" value="1"/>
</dbReference>
<evidence type="ECO:0000256" key="13">
    <source>
        <dbReference type="ARBA" id="ARBA00038491"/>
    </source>
</evidence>
<comment type="cofactor">
    <cofactor evidence="1">
        <name>Mn(2+)</name>
        <dbReference type="ChEBI" id="CHEBI:29035"/>
    </cofactor>
</comment>
<evidence type="ECO:0000256" key="16">
    <source>
        <dbReference type="SAM" id="Coils"/>
    </source>
</evidence>
<dbReference type="InterPro" id="IPR013083">
    <property type="entry name" value="Znf_RING/FYVE/PHD"/>
</dbReference>
<feature type="coiled-coil region" evidence="16">
    <location>
        <begin position="208"/>
        <end position="245"/>
    </location>
</feature>
<evidence type="ECO:0000256" key="1">
    <source>
        <dbReference type="ARBA" id="ARBA00001936"/>
    </source>
</evidence>
<dbReference type="SUPFAM" id="SSF57845">
    <property type="entry name" value="B-box zinc-binding domain"/>
    <property type="match status" value="1"/>
</dbReference>
<keyword evidence="6" id="KW-0808">Transferase</keyword>
<dbReference type="InterPro" id="IPR001841">
    <property type="entry name" value="Znf_RING"/>
</dbReference>
<dbReference type="InterPro" id="IPR011042">
    <property type="entry name" value="6-blade_b-propeller_TolB-like"/>
</dbReference>
<dbReference type="Pfam" id="PF00643">
    <property type="entry name" value="zf-B_box"/>
    <property type="match status" value="1"/>
</dbReference>
<proteinExistence type="inferred from homology"/>
<dbReference type="Gene3D" id="3.30.460.10">
    <property type="entry name" value="Beta Polymerase, domain 2"/>
    <property type="match status" value="1"/>
</dbReference>
<evidence type="ECO:0000256" key="14">
    <source>
        <dbReference type="PROSITE-ProRule" id="PRU00024"/>
    </source>
</evidence>
<gene>
    <name evidence="20" type="ORF">PLOB_00044305</name>
</gene>
<evidence type="ECO:0000256" key="5">
    <source>
        <dbReference type="ARBA" id="ARBA00022553"/>
    </source>
</evidence>
<dbReference type="Gene3D" id="3.30.40.10">
    <property type="entry name" value="Zinc/RING finger domain, C3HC4 (zinc finger)"/>
    <property type="match status" value="1"/>
</dbReference>
<dbReference type="SMART" id="SM00184">
    <property type="entry name" value="RING"/>
    <property type="match status" value="1"/>
</dbReference>
<feature type="region of interest" description="Disordered" evidence="17">
    <location>
        <begin position="365"/>
        <end position="396"/>
    </location>
</feature>
<keyword evidence="7" id="KW-0479">Metal-binding</keyword>
<evidence type="ECO:0000256" key="3">
    <source>
        <dbReference type="ARBA" id="ARBA00004496"/>
    </source>
</evidence>
<evidence type="ECO:0000256" key="11">
    <source>
        <dbReference type="ARBA" id="ARBA00022833"/>
    </source>
</evidence>
<evidence type="ECO:0000313" key="20">
    <source>
        <dbReference type="EMBL" id="CAH3145017.1"/>
    </source>
</evidence>
<evidence type="ECO:0000256" key="4">
    <source>
        <dbReference type="ARBA" id="ARBA00022490"/>
    </source>
</evidence>
<evidence type="ECO:0000256" key="2">
    <source>
        <dbReference type="ARBA" id="ARBA00001946"/>
    </source>
</evidence>
<dbReference type="InterPro" id="IPR027370">
    <property type="entry name" value="Znf-RING_euk"/>
</dbReference>
<feature type="region of interest" description="Disordered" evidence="17">
    <location>
        <begin position="736"/>
        <end position="816"/>
    </location>
</feature>
<evidence type="ECO:0000256" key="17">
    <source>
        <dbReference type="SAM" id="MobiDB-lite"/>
    </source>
</evidence>
<dbReference type="InterPro" id="IPR001258">
    <property type="entry name" value="NHL_repeat"/>
</dbReference>
<evidence type="ECO:0000256" key="8">
    <source>
        <dbReference type="ARBA" id="ARBA00022737"/>
    </source>
</evidence>
<evidence type="ECO:0000256" key="10">
    <source>
        <dbReference type="ARBA" id="ARBA00022786"/>
    </source>
</evidence>
<evidence type="ECO:0000256" key="9">
    <source>
        <dbReference type="ARBA" id="ARBA00022771"/>
    </source>
</evidence>
<dbReference type="SUPFAM" id="SSF81301">
    <property type="entry name" value="Nucleotidyltransferase"/>
    <property type="match status" value="1"/>
</dbReference>
<keyword evidence="11" id="KW-0862">Zinc</keyword>
<name>A0ABN8PJA2_9CNID</name>
<comment type="subcellular location">
    <subcellularLocation>
        <location evidence="3">Cytoplasm</location>
    </subcellularLocation>
</comment>
<dbReference type="Gene3D" id="1.10.1410.10">
    <property type="match status" value="1"/>
</dbReference>
<dbReference type="InterPro" id="IPR000315">
    <property type="entry name" value="Znf_B-box"/>
</dbReference>
<dbReference type="Pfam" id="PF13445">
    <property type="entry name" value="zf-RING_UBOX"/>
    <property type="match status" value="1"/>
</dbReference>
<comment type="cofactor">
    <cofactor evidence="2">
        <name>Mg(2+)</name>
        <dbReference type="ChEBI" id="CHEBI:18420"/>
    </cofactor>
</comment>
<feature type="domain" description="B box-type" evidence="19">
    <location>
        <begin position="153"/>
        <end position="196"/>
    </location>
</feature>
<protein>
    <submittedName>
        <fullName evidence="20">Uncharacterized protein</fullName>
    </submittedName>
</protein>
<dbReference type="Pfam" id="PF01436">
    <property type="entry name" value="NHL"/>
    <property type="match status" value="3"/>
</dbReference>
<dbReference type="SUPFAM" id="SSF81631">
    <property type="entry name" value="PAP/OAS1 substrate-binding domain"/>
    <property type="match status" value="1"/>
</dbReference>
<dbReference type="Pfam" id="PF03828">
    <property type="entry name" value="PAP_assoc"/>
    <property type="match status" value="1"/>
</dbReference>
<keyword evidence="8" id="KW-0677">Repeat</keyword>
<evidence type="ECO:0000259" key="19">
    <source>
        <dbReference type="PROSITE" id="PS50119"/>
    </source>
</evidence>
<feature type="coiled-coil region" evidence="16">
    <location>
        <begin position="269"/>
        <end position="303"/>
    </location>
</feature>
<feature type="compositionally biased region" description="Basic residues" evidence="17">
    <location>
        <begin position="798"/>
        <end position="807"/>
    </location>
</feature>
<feature type="repeat" description="NHL" evidence="15">
    <location>
        <begin position="502"/>
        <end position="545"/>
    </location>
</feature>
<dbReference type="Pfam" id="PF22600">
    <property type="entry name" value="MTPAP-like_central"/>
    <property type="match status" value="1"/>
</dbReference>
<dbReference type="EMBL" id="CALNXK010000075">
    <property type="protein sequence ID" value="CAH3145017.1"/>
    <property type="molecule type" value="Genomic_DNA"/>
</dbReference>
<dbReference type="InterPro" id="IPR003649">
    <property type="entry name" value="Bbox_C"/>
</dbReference>
<keyword evidence="10" id="KW-0833">Ubl conjugation pathway</keyword>
<evidence type="ECO:0000256" key="12">
    <source>
        <dbReference type="ARBA" id="ARBA00022842"/>
    </source>
</evidence>
<evidence type="ECO:0000256" key="7">
    <source>
        <dbReference type="ARBA" id="ARBA00022723"/>
    </source>
</evidence>
<comment type="similarity">
    <text evidence="13">Belongs to the DNA polymerase type-B-like family. GLD2 subfamily.</text>
</comment>
<dbReference type="InterPro" id="IPR002058">
    <property type="entry name" value="PAP_assoc"/>
</dbReference>
<dbReference type="SMART" id="SM00336">
    <property type="entry name" value="BBOX"/>
    <property type="match status" value="2"/>
</dbReference>
<dbReference type="PANTHER" id="PTHR12271:SF40">
    <property type="entry name" value="POLY(A) RNA POLYMERASE GLD2"/>
    <property type="match status" value="1"/>
</dbReference>
<reference evidence="20 21" key="1">
    <citation type="submission" date="2022-05" db="EMBL/GenBank/DDBJ databases">
        <authorList>
            <consortium name="Genoscope - CEA"/>
            <person name="William W."/>
        </authorList>
    </citation>
    <scope>NUCLEOTIDE SEQUENCE [LARGE SCALE GENOMIC DNA]</scope>
</reference>
<dbReference type="PROSITE" id="PS50119">
    <property type="entry name" value="ZF_BBOX"/>
    <property type="match status" value="2"/>
</dbReference>
<dbReference type="PROSITE" id="PS00518">
    <property type="entry name" value="ZF_RING_1"/>
    <property type="match status" value="1"/>
</dbReference>
<dbReference type="SMART" id="SM00502">
    <property type="entry name" value="BBC"/>
    <property type="match status" value="1"/>
</dbReference>
<dbReference type="SUPFAM" id="SSF57850">
    <property type="entry name" value="RING/U-box"/>
    <property type="match status" value="1"/>
</dbReference>
<accession>A0ABN8PJA2</accession>
<dbReference type="InterPro" id="IPR043519">
    <property type="entry name" value="NT_sf"/>
</dbReference>
<feature type="domain" description="B box-type" evidence="19">
    <location>
        <begin position="93"/>
        <end position="140"/>
    </location>
</feature>
<evidence type="ECO:0000256" key="6">
    <source>
        <dbReference type="ARBA" id="ARBA00022679"/>
    </source>
</evidence>